<dbReference type="SUPFAM" id="SSF52980">
    <property type="entry name" value="Restriction endonuclease-like"/>
    <property type="match status" value="1"/>
</dbReference>
<comment type="similarity">
    <text evidence="1">Belongs to the DpnII type II restriction endonuclease family.</text>
</comment>
<dbReference type="InterPro" id="IPR007637">
    <property type="entry name" value="Restrct_endonuc_II_DpnII-like"/>
</dbReference>
<comment type="function">
    <text evidence="1">A P subtype restriction enzyme that recognizes the double-stranded unmethylated sequence 5'-GATC-3'.</text>
</comment>
<feature type="domain" description="Restriction endonuclease type II DpnII-like" evidence="2">
    <location>
        <begin position="7"/>
        <end position="269"/>
    </location>
</feature>
<dbReference type="InterPro" id="IPR011335">
    <property type="entry name" value="Restrct_endonuc-II-like"/>
</dbReference>
<name>A0A553UK93_9HELI</name>
<reference evidence="3 4" key="3">
    <citation type="submission" date="2019-07" db="EMBL/GenBank/DDBJ databases">
        <authorList>
            <person name="Papic B."/>
        </authorList>
    </citation>
    <scope>NUCLEOTIDE SEQUENCE [LARGE SCALE GENOMIC DNA]</scope>
    <source>
        <strain evidence="3 4">L8b</strain>
    </source>
</reference>
<reference evidence="4" key="1">
    <citation type="submission" date="2019-07" db="EMBL/GenBank/DDBJ databases">
        <title>Helicobacter labacensis sp. nov., Helicobacter mehlei sp. nov. and Helicobacter vulpis sp. nov., isolated from gastric mucosa of red fox (Vulpis vulpis).</title>
        <authorList>
            <person name="Papic B."/>
        </authorList>
    </citation>
    <scope>NUCLEOTIDE SEQUENCE [LARGE SCALE GENOMIC DNA]</scope>
    <source>
        <strain evidence="4">L8b</strain>
    </source>
</reference>
<keyword evidence="1" id="KW-0378">Hydrolase</keyword>
<reference evidence="3 4" key="2">
    <citation type="submission" date="2019-07" db="EMBL/GenBank/DDBJ databases">
        <title>Helicobacter labacensis sp. nov., Helicobacter mehlei sp. nov. and Helicobacter vulpis sp. nov., isolated from gastric mucosa of red fox (Vulpis vulpis).</title>
        <authorList>
            <person name="Kusar D."/>
            <person name="Gruntar I."/>
            <person name="Pate M."/>
            <person name="Zajc U."/>
            <person name="Ocepek M."/>
        </authorList>
    </citation>
    <scope>NUCLEOTIDE SEQUENCE [LARGE SCALE GENOMIC DNA]</scope>
    <source>
        <strain evidence="3 4">L8b</strain>
    </source>
</reference>
<keyword evidence="1 3" id="KW-0255">Endonuclease</keyword>
<organism evidence="3 4">
    <name type="scientific">Helicobacter mehlei</name>
    <dbReference type="NCBI Taxonomy" id="2316080"/>
    <lineage>
        <taxon>Bacteria</taxon>
        <taxon>Pseudomonadati</taxon>
        <taxon>Campylobacterota</taxon>
        <taxon>Epsilonproteobacteria</taxon>
        <taxon>Campylobacterales</taxon>
        <taxon>Helicobacteraceae</taxon>
        <taxon>Helicobacter</taxon>
    </lineage>
</organism>
<sequence length="278" mass="31667">MKNALPFDCFLKTLKKTNRTLDFFVDWQKCLEKRHALRVSLRVLNGLLGVSAQNLESKVQALFNQNPQAFQALPLLLAMRNSQEIILTPQQEEMPLSGYLQSPEKICAFLSQSGLLELFSTHKIKDLDDFILGVEVGLDSNARKNRGGFAMEAHLRDMFKNAHLEFSQQVSVELYPDLHRLFGEDIKRFDFVISGKQGLYFVECNFYTSAGSKLNEVARAYQELALRFEGLAGKYFVWITDGQGWLSCQNKLEEAYKSVCLYNLAHVDHLIKSVQNGS</sequence>
<protein>
    <recommendedName>
        <fullName evidence="1">Type-2 restriction enzyme</fullName>
        <ecNumber evidence="1">3.1.21.4</ecNumber>
    </recommendedName>
</protein>
<keyword evidence="4" id="KW-1185">Reference proteome</keyword>
<dbReference type="GO" id="GO:0009036">
    <property type="term" value="F:type II site-specific deoxyribonuclease activity"/>
    <property type="evidence" value="ECO:0007669"/>
    <property type="project" value="UniProtKB-UniRule"/>
</dbReference>
<dbReference type="EMBL" id="VKGC01000025">
    <property type="protein sequence ID" value="TSA80616.1"/>
    <property type="molecule type" value="Genomic_DNA"/>
</dbReference>
<dbReference type="EC" id="3.1.21.4" evidence="1"/>
<evidence type="ECO:0000313" key="4">
    <source>
        <dbReference type="Proteomes" id="UP000319322"/>
    </source>
</evidence>
<proteinExistence type="inferred from homology"/>
<comment type="catalytic activity">
    <reaction evidence="1">
        <text>Endonucleolytic cleavage of DNA to give specific double-stranded fragments with terminal 5'-phosphates.</text>
        <dbReference type="EC" id="3.1.21.4"/>
    </reaction>
</comment>
<dbReference type="Pfam" id="PF04556">
    <property type="entry name" value="DpnII"/>
    <property type="match status" value="1"/>
</dbReference>
<evidence type="ECO:0000259" key="2">
    <source>
        <dbReference type="Pfam" id="PF04556"/>
    </source>
</evidence>
<dbReference type="Proteomes" id="UP000319322">
    <property type="component" value="Unassembled WGS sequence"/>
</dbReference>
<dbReference type="GO" id="GO:0009307">
    <property type="term" value="P:DNA restriction-modification system"/>
    <property type="evidence" value="ECO:0007669"/>
    <property type="project" value="UniProtKB-UniRule"/>
</dbReference>
<dbReference type="OrthoDB" id="9771872at2"/>
<dbReference type="AlphaFoldDB" id="A0A553UK93"/>
<dbReference type="InterPro" id="IPR021191">
    <property type="entry name" value="Restrct_endonuc_II_DpnII"/>
</dbReference>
<accession>A0A553UK93</accession>
<gene>
    <name evidence="3" type="ORF">FNE76_07185</name>
</gene>
<comment type="caution">
    <text evidence="3">The sequence shown here is derived from an EMBL/GenBank/DDBJ whole genome shotgun (WGS) entry which is preliminary data.</text>
</comment>
<dbReference type="GO" id="GO:0003677">
    <property type="term" value="F:DNA binding"/>
    <property type="evidence" value="ECO:0007669"/>
    <property type="project" value="UniProtKB-UniRule"/>
</dbReference>
<keyword evidence="1" id="KW-0540">Nuclease</keyword>
<evidence type="ECO:0000256" key="1">
    <source>
        <dbReference type="PIRNR" id="PIRNR016080"/>
    </source>
</evidence>
<dbReference type="RefSeq" id="WP_120948683.1">
    <property type="nucleotide sequence ID" value="NZ_QXQP01000026.1"/>
</dbReference>
<evidence type="ECO:0000313" key="3">
    <source>
        <dbReference type="EMBL" id="TSA80616.1"/>
    </source>
</evidence>
<keyword evidence="1" id="KW-0680">Restriction system</keyword>
<dbReference type="PIRSF" id="PIRSF016080">
    <property type="entry name" value="Restrict_endonuc_II_DpmII"/>
    <property type="match status" value="1"/>
</dbReference>